<dbReference type="RefSeq" id="WP_014026096.1">
    <property type="nucleotide sequence ID" value="NC_015931.1"/>
</dbReference>
<sequence>MAVRVERLALYTLLAVTILASTVVLSKLYSYITTNVSVGFASTGIEVRGARVVEKPDGVDASISVEESLWGDSLVIDISVDGLSDNDRVVFEFEVVNTGSRSVELSVESLKRRIGGWGCYVDVTVQRRGLLGWINVNTWDKFELDAGDSMTFRIIIEAPSGVSDSCAGDSISDTDVFKLSVEAGS</sequence>
<organism evidence="1 2">
    <name type="scientific">Pyrolobus fumarii (strain DSM 11204 / 1A)</name>
    <dbReference type="NCBI Taxonomy" id="694429"/>
    <lineage>
        <taxon>Archaea</taxon>
        <taxon>Thermoproteota</taxon>
        <taxon>Thermoprotei</taxon>
        <taxon>Desulfurococcales</taxon>
        <taxon>Pyrodictiaceae</taxon>
        <taxon>Pyrolobus</taxon>
    </lineage>
</organism>
<accession>G0EGW9</accession>
<dbReference type="HOGENOM" id="CLU_1458245_0_0_2"/>
<protein>
    <submittedName>
        <fullName evidence="1">Uncharacterized protein</fullName>
    </submittedName>
</protein>
<dbReference type="KEGG" id="pfm:Pyrfu_0548"/>
<evidence type="ECO:0000313" key="1">
    <source>
        <dbReference type="EMBL" id="AEM38419.1"/>
    </source>
</evidence>
<evidence type="ECO:0000313" key="2">
    <source>
        <dbReference type="Proteomes" id="UP000001037"/>
    </source>
</evidence>
<gene>
    <name evidence="1" type="ordered locus">Pyrfu_0548</name>
</gene>
<dbReference type="AlphaFoldDB" id="G0EGW9"/>
<proteinExistence type="predicted"/>
<reference evidence="1 2" key="1">
    <citation type="journal article" date="2011" name="Stand. Genomic Sci.">
        <title>Complete genome sequence of the hyperthermophilic chemolithoautotroph Pyrolobus fumarii type strain (1A).</title>
        <authorList>
            <person name="Anderson I."/>
            <person name="Goker M."/>
            <person name="Nolan M."/>
            <person name="Lucas S."/>
            <person name="Hammon N."/>
            <person name="Deshpande S."/>
            <person name="Cheng J.F."/>
            <person name="Tapia R."/>
            <person name="Han C."/>
            <person name="Goodwin L."/>
            <person name="Pitluck S."/>
            <person name="Huntemann M."/>
            <person name="Liolios K."/>
            <person name="Ivanova N."/>
            <person name="Pagani I."/>
            <person name="Mavromatis K."/>
            <person name="Ovchinikova G."/>
            <person name="Pati A."/>
            <person name="Chen A."/>
            <person name="Palaniappan K."/>
            <person name="Land M."/>
            <person name="Hauser L."/>
            <person name="Brambilla E.M."/>
            <person name="Huber H."/>
            <person name="Yasawong M."/>
            <person name="Rohde M."/>
            <person name="Spring S."/>
            <person name="Abt B."/>
            <person name="Sikorski J."/>
            <person name="Wirth R."/>
            <person name="Detter J.C."/>
            <person name="Woyke T."/>
            <person name="Bristow J."/>
            <person name="Eisen J.A."/>
            <person name="Markowitz V."/>
            <person name="Hugenholtz P."/>
            <person name="Kyrpides N.C."/>
            <person name="Klenk H.P."/>
            <person name="Lapidus A."/>
        </authorList>
    </citation>
    <scope>NUCLEOTIDE SEQUENCE [LARGE SCALE GENOMIC DNA]</scope>
    <source>
        <strain evidence="2">DSM 11204 / 1A</strain>
    </source>
</reference>
<keyword evidence="2" id="KW-1185">Reference proteome</keyword>
<dbReference type="Proteomes" id="UP000001037">
    <property type="component" value="Chromosome"/>
</dbReference>
<dbReference type="EMBL" id="CP002838">
    <property type="protein sequence ID" value="AEM38419.1"/>
    <property type="molecule type" value="Genomic_DNA"/>
</dbReference>
<dbReference type="InParanoid" id="G0EGW9"/>
<dbReference type="GeneID" id="11139010"/>
<name>G0EGW9_PYRF1</name>